<dbReference type="OrthoDB" id="9839674at2"/>
<proteinExistence type="predicted"/>
<comment type="caution">
    <text evidence="2">The sequence shown here is derived from an EMBL/GenBank/DDBJ whole genome shotgun (WGS) entry which is preliminary data.</text>
</comment>
<keyword evidence="3" id="KW-1185">Reference proteome</keyword>
<evidence type="ECO:0000313" key="2">
    <source>
        <dbReference type="EMBL" id="ODA33043.1"/>
    </source>
</evidence>
<accession>A0A1C3EIJ5</accession>
<evidence type="ECO:0000256" key="1">
    <source>
        <dbReference type="SAM" id="Phobius"/>
    </source>
</evidence>
<feature type="transmembrane region" description="Helical" evidence="1">
    <location>
        <begin position="71"/>
        <end position="90"/>
    </location>
</feature>
<keyword evidence="1" id="KW-0472">Membrane</keyword>
<organism evidence="2 3">
    <name type="scientific">Veronia pacifica</name>
    <dbReference type="NCBI Taxonomy" id="1080227"/>
    <lineage>
        <taxon>Bacteria</taxon>
        <taxon>Pseudomonadati</taxon>
        <taxon>Pseudomonadota</taxon>
        <taxon>Gammaproteobacteria</taxon>
        <taxon>Vibrionales</taxon>
        <taxon>Vibrionaceae</taxon>
        <taxon>Veronia</taxon>
    </lineage>
</organism>
<keyword evidence="1" id="KW-1133">Transmembrane helix</keyword>
<keyword evidence="1" id="KW-0812">Transmembrane</keyword>
<name>A0A1C3EIJ5_9GAMM</name>
<feature type="transmembrane region" description="Helical" evidence="1">
    <location>
        <begin position="20"/>
        <end position="38"/>
    </location>
</feature>
<dbReference type="AlphaFoldDB" id="A0A1C3EIJ5"/>
<protein>
    <submittedName>
        <fullName evidence="2">Uncharacterized protein</fullName>
    </submittedName>
</protein>
<evidence type="ECO:0000313" key="3">
    <source>
        <dbReference type="Proteomes" id="UP000094936"/>
    </source>
</evidence>
<reference evidence="2 3" key="1">
    <citation type="submission" date="2016-05" db="EMBL/GenBank/DDBJ databases">
        <title>Genomic Taxonomy of the Vibrionaceae.</title>
        <authorList>
            <person name="Gomez-Gil B."/>
            <person name="Enciso-Ibarra J."/>
        </authorList>
    </citation>
    <scope>NUCLEOTIDE SEQUENCE [LARGE SCALE GENOMIC DNA]</scope>
    <source>
        <strain evidence="2 3">CAIM 1920</strain>
    </source>
</reference>
<sequence length="136" mass="15236">MRTLFGVNFLRGIFKMPLIWQAWMLVLLTVNGIIPIFFLPHHLAVITLTAMISGLFIGFVLAEVHGFTKLLGIMHGPWIPLFILQCYSLWSGGENISGTLFLWLVASTVITFSSLVLDVLDVVAFTRGNRTDLLKM</sequence>
<gene>
    <name evidence="2" type="ORF">A8L45_12195</name>
</gene>
<dbReference type="Proteomes" id="UP000094936">
    <property type="component" value="Unassembled WGS sequence"/>
</dbReference>
<dbReference type="EMBL" id="LYBM01000020">
    <property type="protein sequence ID" value="ODA33043.1"/>
    <property type="molecule type" value="Genomic_DNA"/>
</dbReference>
<dbReference type="RefSeq" id="WP_068902617.1">
    <property type="nucleotide sequence ID" value="NZ_JBHUIF010000015.1"/>
</dbReference>
<feature type="transmembrane region" description="Helical" evidence="1">
    <location>
        <begin position="44"/>
        <end position="64"/>
    </location>
</feature>
<feature type="transmembrane region" description="Helical" evidence="1">
    <location>
        <begin position="102"/>
        <end position="126"/>
    </location>
</feature>